<dbReference type="OrthoDB" id="5874523at2759"/>
<dbReference type="EMBL" id="UYRR01004965">
    <property type="protein sequence ID" value="VDK21487.1"/>
    <property type="molecule type" value="Genomic_DNA"/>
</dbReference>
<sequence>MQPSPILDVEIGVERAKVMNGAASECQLIIECSNILQIPDEFERPQLEPLLMVQEGGEMPFAVTKQCGLVGVHPQVLPDQKIINAFLENNMQVFFPQMEWPEFAMIGHSVEGRVIRAPRWFSQAWNETQDIEKVALTLQRFGRDVAGFAIVKGHLENGVILLPIDKDDLKECGEIFFPFEIKRAESDFDYTVSPCFSCILRNIMWNL</sequence>
<reference evidence="1 2" key="2">
    <citation type="submission" date="2018-11" db="EMBL/GenBank/DDBJ databases">
        <authorList>
            <consortium name="Pathogen Informatics"/>
        </authorList>
    </citation>
    <scope>NUCLEOTIDE SEQUENCE [LARGE SCALE GENOMIC DNA]</scope>
</reference>
<evidence type="ECO:0000313" key="3">
    <source>
        <dbReference type="WBParaSite" id="ASIM_0000344001-mRNA-1"/>
    </source>
</evidence>
<dbReference type="AlphaFoldDB" id="A0A0M3J796"/>
<protein>
    <submittedName>
        <fullName evidence="3">ATP-grasp domain-containing protein</fullName>
    </submittedName>
</protein>
<name>A0A0M3J796_ANISI</name>
<reference evidence="3" key="1">
    <citation type="submission" date="2017-02" db="UniProtKB">
        <authorList>
            <consortium name="WormBaseParasite"/>
        </authorList>
    </citation>
    <scope>IDENTIFICATION</scope>
</reference>
<evidence type="ECO:0000313" key="2">
    <source>
        <dbReference type="Proteomes" id="UP000267096"/>
    </source>
</evidence>
<organism evidence="3">
    <name type="scientific">Anisakis simplex</name>
    <name type="common">Herring worm</name>
    <dbReference type="NCBI Taxonomy" id="6269"/>
    <lineage>
        <taxon>Eukaryota</taxon>
        <taxon>Metazoa</taxon>
        <taxon>Ecdysozoa</taxon>
        <taxon>Nematoda</taxon>
        <taxon>Chromadorea</taxon>
        <taxon>Rhabditida</taxon>
        <taxon>Spirurina</taxon>
        <taxon>Ascaridomorpha</taxon>
        <taxon>Ascaridoidea</taxon>
        <taxon>Anisakidae</taxon>
        <taxon>Anisakis</taxon>
        <taxon>Anisakis simplex complex</taxon>
    </lineage>
</organism>
<proteinExistence type="predicted"/>
<dbReference type="WBParaSite" id="ASIM_0000344001-mRNA-1">
    <property type="protein sequence ID" value="ASIM_0000344001-mRNA-1"/>
    <property type="gene ID" value="ASIM_0000344001"/>
</dbReference>
<accession>A0A0M3J796</accession>
<evidence type="ECO:0000313" key="1">
    <source>
        <dbReference type="EMBL" id="VDK21487.1"/>
    </source>
</evidence>
<gene>
    <name evidence="1" type="ORF">ASIM_LOCUS3280</name>
</gene>
<dbReference type="Proteomes" id="UP000267096">
    <property type="component" value="Unassembled WGS sequence"/>
</dbReference>
<keyword evidence="2" id="KW-1185">Reference proteome</keyword>